<evidence type="ECO:0000313" key="2">
    <source>
        <dbReference type="Proteomes" id="UP000306319"/>
    </source>
</evidence>
<dbReference type="Proteomes" id="UP000306319">
    <property type="component" value="Unassembled WGS sequence"/>
</dbReference>
<name>A0AC61RF93_9BACT</name>
<dbReference type="EMBL" id="SRYB01000025">
    <property type="protein sequence ID" value="TGY77440.1"/>
    <property type="molecule type" value="Genomic_DNA"/>
</dbReference>
<protein>
    <submittedName>
        <fullName evidence="1">DUF5110 domain-containing protein</fullName>
    </submittedName>
</protein>
<evidence type="ECO:0000313" key="1">
    <source>
        <dbReference type="EMBL" id="TGY77440.1"/>
    </source>
</evidence>
<organism evidence="1 2">
    <name type="scientific">Lepagella muris</name>
    <dbReference type="NCBI Taxonomy" id="3032870"/>
    <lineage>
        <taxon>Bacteria</taxon>
        <taxon>Pseudomonadati</taxon>
        <taxon>Bacteroidota</taxon>
        <taxon>Bacteroidia</taxon>
        <taxon>Bacteroidales</taxon>
        <taxon>Muribaculaceae</taxon>
        <taxon>Lepagella</taxon>
    </lineage>
</organism>
<sequence length="847" mass="97861">MKKIFTACLTVLSVFSLSATTPQTDGIVYKDKTKRFTVVSDGLVRMEYAPDGKFNDAPSFIGYNRSYPKTDAKVTDDGKNVTITTSKLTLNYKKCNSPFSADNLTIVSAEGVKPFEWKPGTPQKMNLEGTTRTLDWWNGDELQWENREGEWCTRPGKLDPGVLARDGWTLIDDSRGFLLDDDPVIPWVKKRKSKKGAQDFYFIGYGSDYKGALKDFTTLSGKIPILPRYAFGYWWSRWWAYSEHEVRQLIDNFKSYDIPVEVLVIDMDWHYTDAEHGGWTGWTWNRRLFPEPEKFLNYLRDRNLKVTLNLHPASGIKKFEQAYPQIARENGVDPKTEKDIPWVSSDRTFINSVFDHILDPMTKEGVSFWWLDWQQSLYDSKMDSLSNTWWLNHTFFNKMKNTSDARPIIFHRWGGLGNHRYQLGFSGDSYTTWKTLEYMPYFTSTASNVGYGYWGHDIGGFRALPGDSIIDLELYTRFFQFGAYSPVMRTHSDKKVHLNKEPWNFDRETLNLIRDAVKLRYRNVPYIYSMARKTYDDGVSICRPMYYEYPETEEAYDYKGQYYFGDNMIVAPVVSPAVDGYSKIKVWLPEGKWYEESSGTLLDGNRVYERTMAMDEYPVYIKAGSVIPHHAASVDNLRSNSAPLSISVYPGGDGEFDLYEDFGDDDNYADNFAVTKIRSHREGNTLDITFEPRKGSYREMPSKRDVDVKIHATLQPEKVTVDGMPVEYTYSPEELAVVVDLGDYDCAKGKRINMVFPENADEADGTIGSMHRFVKAFGKLKDKYAELEVNEDFGTMSVIYEMLEYYPTESRERLFTFRDKFSRLKDIVAGQPMPESARKWFVKAVGL</sequence>
<reference evidence="1" key="1">
    <citation type="submission" date="2019-04" db="EMBL/GenBank/DDBJ databases">
        <title>Microbes associate with the intestines of laboratory mice.</title>
        <authorList>
            <person name="Navarre W."/>
            <person name="Wong E."/>
            <person name="Huang K."/>
            <person name="Tropini C."/>
            <person name="Ng K."/>
            <person name="Yu B."/>
        </authorList>
    </citation>
    <scope>NUCLEOTIDE SEQUENCE</scope>
    <source>
        <strain evidence="1">NM04_E33</strain>
    </source>
</reference>
<gene>
    <name evidence="1" type="ORF">E5331_14520</name>
</gene>
<proteinExistence type="predicted"/>
<comment type="caution">
    <text evidence="1">The sequence shown here is derived from an EMBL/GenBank/DDBJ whole genome shotgun (WGS) entry which is preliminary data.</text>
</comment>
<keyword evidence="2" id="KW-1185">Reference proteome</keyword>
<accession>A0AC61RF93</accession>